<dbReference type="Proteomes" id="UP001202402">
    <property type="component" value="Unassembled WGS sequence"/>
</dbReference>
<dbReference type="PANTHER" id="PTHR43628">
    <property type="entry name" value="ACTIVATOR OF C KINASE PROTEIN 1-RELATED"/>
    <property type="match status" value="1"/>
</dbReference>
<dbReference type="EMBL" id="JAKVPQ010000002">
    <property type="protein sequence ID" value="MCH4284344.1"/>
    <property type="molecule type" value="Genomic_DNA"/>
</dbReference>
<protein>
    <submittedName>
        <fullName evidence="1">Relaxase MobL</fullName>
    </submittedName>
</protein>
<dbReference type="InterPro" id="IPR048102">
    <property type="entry name" value="MobP3"/>
</dbReference>
<comment type="caution">
    <text evidence="1">The sequence shown here is derived from an EMBL/GenBank/DDBJ whole genome shotgun (WGS) entry which is preliminary data.</text>
</comment>
<sequence length="903" mass="105496">MRSDSIPKIIVKTKYLKNQRHKEYYLNYIATRDGVEKFQMSHGDKPVTKKQQELIENLLKDYPDSKTIFEYEDYINEPTRRNASEFISAVMDQNLTDIATKENYVDYIANRPRVERLGEHGLFSDSGKKIDLSQVVQEVGKHEGTVWTHIISLKREDASRLGYDHAQGWVDLCRAKRNELAEAMRIDSNNLQWYAAFHNEGHHPHIHMVVYSKEPRQGFVTNQGIKKIRKMFASEIFHQDLMNIYKNQTEARDELKNYSQKTVQELLKEIGQKDHLENGIIIEKFLALKESLKDYQGRLMFAYIPKESKQLVNDIVRELEKEEHVQKLYEQWNLYRQSVFETYNGSLQEQLPLLEQKEFKSIKNMILKEVMNYDVNAVTYDEQLPSLQVPELDIVVEDVESEKVDDIPQNLTTNLSARYRLEWSKNYKMACKLFYGSDDVQQDIEQAKSLLKEECDQHNILGYELLAKVLEIENKENPESYDLYKEALQGSLEILSTDKNDFIQSYLQYKTGKFYYYGKGCEQDYEKAYHHFSQSDSEYAMYCLGRMYQRGYYVEQSDKTAFEYFDKSATKGNAFANYEVGTYYDRGTAVPKDEKQANLNYEIAYRKFEGMLKNSEDDNLLYRLGEMNYYGKGVEKDTESAKKYLEKAISFDNKNAKYLLATIYLKEYDYANIPQAIKWLEESENPQALYLLGKEYLKGILVEQDKKKAVHYLTLSAEQKNSYAMYALAKVFLNDINYMDPDKGISYLQNASSLGNEYAQIMLGNIYLKGEHVEKNVDAAISYLQMASDKNNSFAQYMLGKLFLFGKEVEQDKEKAKSYLEQAAIQGNTYAMYLLEHMDDYHHQPLVLMTTRLLHHISRIFTKTVPDNSKSPLAGVDKKLAKKIKEKKIAQGHNAKDHEINMR</sequence>
<dbReference type="InterPro" id="IPR011990">
    <property type="entry name" value="TPR-like_helical_dom_sf"/>
</dbReference>
<gene>
    <name evidence="1" type="primary">mobL</name>
    <name evidence="1" type="ORF">LQE99_04240</name>
</gene>
<reference evidence="1 2" key="1">
    <citation type="submission" date="2022-02" db="EMBL/GenBank/DDBJ databases">
        <title>Genome of Erysipelotrichaceae sp. nov. NSJ-176 isolated from human feces.</title>
        <authorList>
            <person name="Abdugheni R."/>
        </authorList>
    </citation>
    <scope>NUCLEOTIDE SEQUENCE [LARGE SCALE GENOMIC DNA]</scope>
    <source>
        <strain evidence="1 2">NSJ-176</strain>
    </source>
</reference>
<organism evidence="1 2">
    <name type="scientific">Amedibacillus hominis</name>
    <dbReference type="NCBI Taxonomy" id="2897776"/>
    <lineage>
        <taxon>Bacteria</taxon>
        <taxon>Bacillati</taxon>
        <taxon>Bacillota</taxon>
        <taxon>Erysipelotrichia</taxon>
        <taxon>Erysipelotrichales</taxon>
        <taxon>Erysipelotrichaceae</taxon>
        <taxon>Amedibacillus</taxon>
    </lineage>
</organism>
<dbReference type="SMART" id="SM00671">
    <property type="entry name" value="SEL1"/>
    <property type="match status" value="9"/>
</dbReference>
<dbReference type="Pfam" id="PF18555">
    <property type="entry name" value="MobL"/>
    <property type="match status" value="1"/>
</dbReference>
<dbReference type="InterPro" id="IPR041073">
    <property type="entry name" value="MobL"/>
</dbReference>
<evidence type="ECO:0000313" key="2">
    <source>
        <dbReference type="Proteomes" id="UP001202402"/>
    </source>
</evidence>
<dbReference type="Pfam" id="PF08238">
    <property type="entry name" value="Sel1"/>
    <property type="match status" value="10"/>
</dbReference>
<dbReference type="RefSeq" id="WP_207732778.1">
    <property type="nucleotide sequence ID" value="NZ_JAKVPQ010000002.1"/>
</dbReference>
<proteinExistence type="predicted"/>
<dbReference type="Gene3D" id="1.25.40.10">
    <property type="entry name" value="Tetratricopeptide repeat domain"/>
    <property type="match status" value="4"/>
</dbReference>
<name>A0ABS9R3Y1_9FIRM</name>
<dbReference type="SUPFAM" id="SSF81901">
    <property type="entry name" value="HCP-like"/>
    <property type="match status" value="4"/>
</dbReference>
<dbReference type="NCBIfam" id="NF041499">
    <property type="entry name" value="MobP3"/>
    <property type="match status" value="1"/>
</dbReference>
<dbReference type="InterPro" id="IPR052945">
    <property type="entry name" value="Mitotic_Regulator"/>
</dbReference>
<evidence type="ECO:0000313" key="1">
    <source>
        <dbReference type="EMBL" id="MCH4284344.1"/>
    </source>
</evidence>
<accession>A0ABS9R3Y1</accession>
<keyword evidence="2" id="KW-1185">Reference proteome</keyword>
<dbReference type="PANTHER" id="PTHR43628:SF1">
    <property type="entry name" value="CHITIN SYNTHASE REGULATORY FACTOR 2-RELATED"/>
    <property type="match status" value="1"/>
</dbReference>
<dbReference type="InterPro" id="IPR006597">
    <property type="entry name" value="Sel1-like"/>
</dbReference>